<keyword evidence="1" id="KW-0472">Membrane</keyword>
<evidence type="ECO:0000313" key="2">
    <source>
        <dbReference type="EMBL" id="OMO58699.1"/>
    </source>
</evidence>
<gene>
    <name evidence="2" type="ORF">COLO4_34413</name>
</gene>
<keyword evidence="1" id="KW-1133">Transmembrane helix</keyword>
<feature type="transmembrane region" description="Helical" evidence="1">
    <location>
        <begin position="58"/>
        <end position="80"/>
    </location>
</feature>
<evidence type="ECO:0000313" key="3">
    <source>
        <dbReference type="Proteomes" id="UP000187203"/>
    </source>
</evidence>
<reference evidence="3" key="1">
    <citation type="submission" date="2013-09" db="EMBL/GenBank/DDBJ databases">
        <title>Corchorus olitorius genome sequencing.</title>
        <authorList>
            <person name="Alam M."/>
            <person name="Haque M.S."/>
            <person name="Islam M.S."/>
            <person name="Emdad E.M."/>
            <person name="Islam M.M."/>
            <person name="Ahmed B."/>
            <person name="Halim A."/>
            <person name="Hossen Q.M.M."/>
            <person name="Hossain M.Z."/>
            <person name="Ahmed R."/>
            <person name="Khan M.M."/>
            <person name="Islam R."/>
            <person name="Rashid M.M."/>
            <person name="Khan S.A."/>
            <person name="Rahman M.S."/>
            <person name="Alam M."/>
            <person name="Yahiya A.S."/>
            <person name="Khan M.S."/>
            <person name="Azam M.S."/>
            <person name="Haque T."/>
            <person name="Lashkar M.Z.H."/>
            <person name="Akhand A.I."/>
            <person name="Morshed G."/>
            <person name="Roy S."/>
            <person name="Uddin K.S."/>
            <person name="Rabeya T."/>
            <person name="Hossain A.S."/>
            <person name="Chowdhury A."/>
            <person name="Snigdha A.R."/>
            <person name="Mortoza M.S."/>
            <person name="Matin S.A."/>
            <person name="Hoque S.M.E."/>
            <person name="Islam M.K."/>
            <person name="Roy D.K."/>
            <person name="Haider R."/>
            <person name="Moosa M.M."/>
            <person name="Elias S.M."/>
            <person name="Hasan A.M."/>
            <person name="Jahan S."/>
            <person name="Shafiuddin M."/>
            <person name="Mahmood N."/>
            <person name="Shommy N.S."/>
        </authorList>
    </citation>
    <scope>NUCLEOTIDE SEQUENCE [LARGE SCALE GENOMIC DNA]</scope>
    <source>
        <strain evidence="3">cv. O-4</strain>
    </source>
</reference>
<dbReference type="AlphaFoldDB" id="A0A1R3GKX7"/>
<name>A0A1R3GKX7_9ROSI</name>
<accession>A0A1R3GKX7</accession>
<keyword evidence="1" id="KW-0812">Transmembrane</keyword>
<proteinExistence type="predicted"/>
<organism evidence="2 3">
    <name type="scientific">Corchorus olitorius</name>
    <dbReference type="NCBI Taxonomy" id="93759"/>
    <lineage>
        <taxon>Eukaryota</taxon>
        <taxon>Viridiplantae</taxon>
        <taxon>Streptophyta</taxon>
        <taxon>Embryophyta</taxon>
        <taxon>Tracheophyta</taxon>
        <taxon>Spermatophyta</taxon>
        <taxon>Magnoliopsida</taxon>
        <taxon>eudicotyledons</taxon>
        <taxon>Gunneridae</taxon>
        <taxon>Pentapetalae</taxon>
        <taxon>rosids</taxon>
        <taxon>malvids</taxon>
        <taxon>Malvales</taxon>
        <taxon>Malvaceae</taxon>
        <taxon>Grewioideae</taxon>
        <taxon>Apeibeae</taxon>
        <taxon>Corchorus</taxon>
    </lineage>
</organism>
<dbReference type="EMBL" id="AWUE01022393">
    <property type="protein sequence ID" value="OMO58699.1"/>
    <property type="molecule type" value="Genomic_DNA"/>
</dbReference>
<protein>
    <submittedName>
        <fullName evidence="2">Uncharacterized protein</fullName>
    </submittedName>
</protein>
<sequence>MAAFDSHRAMRLGCPIGSIRVVGLCLARRSARLESINSCWTTTQRPKRIGPTMYLDSIISTTTFNFIIVNLIVTLNRVVIHYNVRYLKFYLGALGWQTVQAKVTGDMVLLSSPVWVDPLHLSCVSPIGI</sequence>
<keyword evidence="3" id="KW-1185">Reference proteome</keyword>
<comment type="caution">
    <text evidence="2">The sequence shown here is derived from an EMBL/GenBank/DDBJ whole genome shotgun (WGS) entry which is preliminary data.</text>
</comment>
<evidence type="ECO:0000256" key="1">
    <source>
        <dbReference type="SAM" id="Phobius"/>
    </source>
</evidence>
<dbReference type="Proteomes" id="UP000187203">
    <property type="component" value="Unassembled WGS sequence"/>
</dbReference>